<dbReference type="PANTHER" id="PTHR33388:SF1">
    <property type="entry name" value="PROTEIN SPEAR2"/>
    <property type="match status" value="1"/>
</dbReference>
<evidence type="ECO:0000256" key="4">
    <source>
        <dbReference type="SAM" id="MobiDB-lite"/>
    </source>
</evidence>
<dbReference type="EMBL" id="CAMAPF010000004">
    <property type="protein sequence ID" value="CAH9052285.1"/>
    <property type="molecule type" value="Genomic_DNA"/>
</dbReference>
<keyword evidence="2" id="KW-0805">Transcription regulation</keyword>
<keyword evidence="1" id="KW-0678">Repressor</keyword>
<reference evidence="5" key="1">
    <citation type="submission" date="2022-07" db="EMBL/GenBank/DDBJ databases">
        <authorList>
            <person name="Macas J."/>
            <person name="Novak P."/>
            <person name="Neumann P."/>
        </authorList>
    </citation>
    <scope>NUCLEOTIDE SEQUENCE</scope>
</reference>
<dbReference type="AlphaFoldDB" id="A0AAV0BVL6"/>
<feature type="compositionally biased region" description="Polar residues" evidence="4">
    <location>
        <begin position="16"/>
        <end position="33"/>
    </location>
</feature>
<organism evidence="5 6">
    <name type="scientific">Cuscuta epithymum</name>
    <dbReference type="NCBI Taxonomy" id="186058"/>
    <lineage>
        <taxon>Eukaryota</taxon>
        <taxon>Viridiplantae</taxon>
        <taxon>Streptophyta</taxon>
        <taxon>Embryophyta</taxon>
        <taxon>Tracheophyta</taxon>
        <taxon>Spermatophyta</taxon>
        <taxon>Magnoliopsida</taxon>
        <taxon>eudicotyledons</taxon>
        <taxon>Gunneridae</taxon>
        <taxon>Pentapetalae</taxon>
        <taxon>asterids</taxon>
        <taxon>lamiids</taxon>
        <taxon>Solanales</taxon>
        <taxon>Convolvulaceae</taxon>
        <taxon>Cuscuteae</taxon>
        <taxon>Cuscuta</taxon>
        <taxon>Cuscuta subgen. Cuscuta</taxon>
    </lineage>
</organism>
<accession>A0AAV0BVL6</accession>
<dbReference type="PANTHER" id="PTHR33388">
    <property type="entry name" value="OS01G0212500 PROTEIN"/>
    <property type="match status" value="1"/>
</dbReference>
<evidence type="ECO:0000256" key="1">
    <source>
        <dbReference type="ARBA" id="ARBA00022491"/>
    </source>
</evidence>
<feature type="non-terminal residue" evidence="5">
    <location>
        <position position="181"/>
    </location>
</feature>
<sequence length="181" mass="20002">MSIEPHSSVLRLPTASERSQQYQHPASSSTKNMLSMISSSTSSSRNFQIEPPTNQIYRDNDYTPLWPKEVKMVGVKRPYPFSSEYPPLSSFNFKFPPGYASSTSWANNEPTSCGNGSVANVLESHNFPISESTSSSQFESNSRSLNREHGGLNGDFLLLSPPAASSSLIDHRYQDSSTNQL</sequence>
<evidence type="ECO:0000313" key="6">
    <source>
        <dbReference type="Proteomes" id="UP001152523"/>
    </source>
</evidence>
<dbReference type="GO" id="GO:0003700">
    <property type="term" value="F:DNA-binding transcription factor activity"/>
    <property type="evidence" value="ECO:0007669"/>
    <property type="project" value="InterPro"/>
</dbReference>
<feature type="compositionally biased region" description="Low complexity" evidence="4">
    <location>
        <begin position="35"/>
        <end position="44"/>
    </location>
</feature>
<evidence type="ECO:0000313" key="5">
    <source>
        <dbReference type="EMBL" id="CAH9052285.1"/>
    </source>
</evidence>
<gene>
    <name evidence="5" type="ORF">CEPIT_LOCUS359</name>
</gene>
<proteinExistence type="predicted"/>
<evidence type="ECO:0000256" key="2">
    <source>
        <dbReference type="ARBA" id="ARBA00023015"/>
    </source>
</evidence>
<keyword evidence="6" id="KW-1185">Reference proteome</keyword>
<name>A0AAV0BVL6_9ASTE</name>
<protein>
    <submittedName>
        <fullName evidence="5">Uncharacterized protein</fullName>
    </submittedName>
</protein>
<feature type="region of interest" description="Disordered" evidence="4">
    <location>
        <begin position="1"/>
        <end position="54"/>
    </location>
</feature>
<evidence type="ECO:0000256" key="3">
    <source>
        <dbReference type="ARBA" id="ARBA00023163"/>
    </source>
</evidence>
<keyword evidence="3" id="KW-0804">Transcription</keyword>
<feature type="compositionally biased region" description="Polar residues" evidence="4">
    <location>
        <begin position="45"/>
        <end position="54"/>
    </location>
</feature>
<dbReference type="Proteomes" id="UP001152523">
    <property type="component" value="Unassembled WGS sequence"/>
</dbReference>
<comment type="caution">
    <text evidence="5">The sequence shown here is derived from an EMBL/GenBank/DDBJ whole genome shotgun (WGS) entry which is preliminary data.</text>
</comment>
<dbReference type="InterPro" id="IPR040356">
    <property type="entry name" value="SPEAR"/>
</dbReference>